<proteinExistence type="predicted"/>
<dbReference type="Gene3D" id="3.90.1200.10">
    <property type="match status" value="1"/>
</dbReference>
<dbReference type="Pfam" id="PF01636">
    <property type="entry name" value="APH"/>
    <property type="match status" value="1"/>
</dbReference>
<dbReference type="OrthoDB" id="526037at2"/>
<evidence type="ECO:0000256" key="1">
    <source>
        <dbReference type="SAM" id="Coils"/>
    </source>
</evidence>
<evidence type="ECO:0000313" key="4">
    <source>
        <dbReference type="Proteomes" id="UP000183038"/>
    </source>
</evidence>
<dbReference type="InterPro" id="IPR011009">
    <property type="entry name" value="Kinase-like_dom_sf"/>
</dbReference>
<keyword evidence="1" id="KW-0175">Coiled coil</keyword>
<dbReference type="Proteomes" id="UP000183038">
    <property type="component" value="Unassembled WGS sequence"/>
</dbReference>
<dbReference type="AlphaFoldDB" id="A0A1H4KVW5"/>
<sequence>MTSASIIKILVEFNLNGNSTQWTPLNNGLINDTYLVKEDDGEQYILQKINTQVFKNAGILMANIQFTLPILNADDYEQITFLKTRSDKNYLVQNDEFWRMMTFIPNSTTYNTTTNPTTAFEAGRIIGKFHQLLQHIDTTLIEDTLPNFHKLSHRKDEFKQALQNATKEKLNVADKAIKKAQHFIAELAHLNTGSLPIRVCHNDTKLNNILFSKTSEKALCLIDLDTIMQGFFFYDFGDAIRTIVNTAAEDEQDHSLITFNEALFTSFVDGLASNGPFLSSAEKESLPLGAVFMPFIHGLRALTDYLNNNTYYKVSYENQNLDRCLSLFNFAEKALDRKHYMARYIKNALG</sequence>
<dbReference type="InterPro" id="IPR002575">
    <property type="entry name" value="Aminoglycoside_PTrfase"/>
</dbReference>
<protein>
    <submittedName>
        <fullName evidence="3">Ser/Thr protein kinase RdoA involved in Cpx stress response, MazF antagonist</fullName>
    </submittedName>
</protein>
<gene>
    <name evidence="3" type="ORF">SAMN05192540_1097</name>
</gene>
<name>A0A1H4KVW5_9FLAO</name>
<feature type="domain" description="Aminoglycoside phosphotransferase" evidence="2">
    <location>
        <begin position="22"/>
        <end position="254"/>
    </location>
</feature>
<dbReference type="PANTHER" id="PTHR21064:SF5">
    <property type="entry name" value="SLR1880 PROTEIN"/>
    <property type="match status" value="1"/>
</dbReference>
<keyword evidence="3" id="KW-0808">Transferase</keyword>
<dbReference type="RefSeq" id="WP_074670734.1">
    <property type="nucleotide sequence ID" value="NZ_FNTB01000001.1"/>
</dbReference>
<evidence type="ECO:0000259" key="2">
    <source>
        <dbReference type="Pfam" id="PF01636"/>
    </source>
</evidence>
<evidence type="ECO:0000313" key="3">
    <source>
        <dbReference type="EMBL" id="SEB62543.1"/>
    </source>
</evidence>
<dbReference type="PANTHER" id="PTHR21064">
    <property type="entry name" value="AMINOGLYCOSIDE PHOSPHOTRANSFERASE DOMAIN-CONTAINING PROTEIN-RELATED"/>
    <property type="match status" value="1"/>
</dbReference>
<organism evidence="3 4">
    <name type="scientific">Maribacter dokdonensis</name>
    <dbReference type="NCBI Taxonomy" id="320912"/>
    <lineage>
        <taxon>Bacteria</taxon>
        <taxon>Pseudomonadati</taxon>
        <taxon>Bacteroidota</taxon>
        <taxon>Flavobacteriia</taxon>
        <taxon>Flavobacteriales</taxon>
        <taxon>Flavobacteriaceae</taxon>
        <taxon>Maribacter</taxon>
    </lineage>
</organism>
<accession>A0A1H4KVW5</accession>
<reference evidence="3 4" key="1">
    <citation type="submission" date="2016-10" db="EMBL/GenBank/DDBJ databases">
        <authorList>
            <person name="de Groot N.N."/>
        </authorList>
    </citation>
    <scope>NUCLEOTIDE SEQUENCE [LARGE SCALE GENOMIC DNA]</scope>
    <source>
        <strain evidence="3 4">MAR_2009_71</strain>
    </source>
</reference>
<dbReference type="InterPro" id="IPR050249">
    <property type="entry name" value="Pseudomonas-type_ThrB"/>
</dbReference>
<dbReference type="SUPFAM" id="SSF56112">
    <property type="entry name" value="Protein kinase-like (PK-like)"/>
    <property type="match status" value="1"/>
</dbReference>
<feature type="coiled-coil region" evidence="1">
    <location>
        <begin position="148"/>
        <end position="175"/>
    </location>
</feature>
<dbReference type="EMBL" id="FNTB01000001">
    <property type="protein sequence ID" value="SEB62543.1"/>
    <property type="molecule type" value="Genomic_DNA"/>
</dbReference>
<dbReference type="GO" id="GO:0016301">
    <property type="term" value="F:kinase activity"/>
    <property type="evidence" value="ECO:0007669"/>
    <property type="project" value="UniProtKB-KW"/>
</dbReference>
<keyword evidence="3" id="KW-0418">Kinase</keyword>